<gene>
    <name evidence="1" type="ORF">IQ229_16500</name>
</gene>
<protein>
    <submittedName>
        <fullName evidence="1">Uncharacterized protein</fullName>
    </submittedName>
</protein>
<proteinExistence type="predicted"/>
<feature type="non-terminal residue" evidence="1">
    <location>
        <position position="163"/>
    </location>
</feature>
<dbReference type="EMBL" id="JADEXF010000542">
    <property type="protein sequence ID" value="MBE9106470.1"/>
    <property type="molecule type" value="Genomic_DNA"/>
</dbReference>
<sequence length="163" mass="18834">MTDGIAEEAKEQKNCISSYEKALNDLDEVEQPGDNWTEKLIGVLVARDIIHVALSDKSSISQQPIDINLLIQLDKRLKDKAAKDITQLGQLAEWRKSVNPLPERWWWYLKGPLPRSLNEAVNEYSDLLNEYDAENDPWYKDLWNWVTMGKLNHETEADQAIQV</sequence>
<keyword evidence="2" id="KW-1185">Reference proteome</keyword>
<name>A0ABR9U3T4_9NOSO</name>
<dbReference type="Proteomes" id="UP000647836">
    <property type="component" value="Unassembled WGS sequence"/>
</dbReference>
<reference evidence="1 2" key="1">
    <citation type="submission" date="2020-10" db="EMBL/GenBank/DDBJ databases">
        <authorList>
            <person name="Castelo-Branco R."/>
            <person name="Eusebio N."/>
            <person name="Adriana R."/>
            <person name="Vieira A."/>
            <person name="Brugerolle De Fraissinette N."/>
            <person name="Rezende De Castro R."/>
            <person name="Schneider M.P."/>
            <person name="Vasconcelos V."/>
            <person name="Leao P.N."/>
        </authorList>
    </citation>
    <scope>NUCLEOTIDE SEQUENCE [LARGE SCALE GENOMIC DNA]</scope>
    <source>
        <strain evidence="1 2">LEGE 07299</strain>
    </source>
</reference>
<organism evidence="1 2">
    <name type="scientific">Nostoc cf. edaphicum LEGE 07299</name>
    <dbReference type="NCBI Taxonomy" id="2777974"/>
    <lineage>
        <taxon>Bacteria</taxon>
        <taxon>Bacillati</taxon>
        <taxon>Cyanobacteriota</taxon>
        <taxon>Cyanophyceae</taxon>
        <taxon>Nostocales</taxon>
        <taxon>Nostocaceae</taxon>
        <taxon>Nostoc</taxon>
    </lineage>
</organism>
<accession>A0ABR9U3T4</accession>
<comment type="caution">
    <text evidence="1">The sequence shown here is derived from an EMBL/GenBank/DDBJ whole genome shotgun (WGS) entry which is preliminary data.</text>
</comment>
<evidence type="ECO:0000313" key="2">
    <source>
        <dbReference type="Proteomes" id="UP000647836"/>
    </source>
</evidence>
<evidence type="ECO:0000313" key="1">
    <source>
        <dbReference type="EMBL" id="MBE9106470.1"/>
    </source>
</evidence>